<dbReference type="Proteomes" id="UP000257143">
    <property type="component" value="Unassembled WGS sequence"/>
</dbReference>
<dbReference type="AlphaFoldDB" id="A0A3D8PQG2"/>
<comment type="caution">
    <text evidence="1">The sequence shown here is derived from an EMBL/GenBank/DDBJ whole genome shotgun (WGS) entry which is preliminary data.</text>
</comment>
<evidence type="ECO:0000313" key="2">
    <source>
        <dbReference type="Proteomes" id="UP000257143"/>
    </source>
</evidence>
<dbReference type="PANTHER" id="PTHR40051:SF1">
    <property type="entry name" value="YOLD-LIKE FAMILY PROTEIN"/>
    <property type="match status" value="1"/>
</dbReference>
<dbReference type="OrthoDB" id="1644322at2"/>
<protein>
    <submittedName>
        <fullName evidence="1">YolD-like family protein</fullName>
    </submittedName>
</protein>
<accession>A0A3D8PQG2</accession>
<organism evidence="1 2">
    <name type="scientific">Oceanobacillus arenosus</name>
    <dbReference type="NCBI Taxonomy" id="1229153"/>
    <lineage>
        <taxon>Bacteria</taxon>
        <taxon>Bacillati</taxon>
        <taxon>Bacillota</taxon>
        <taxon>Bacilli</taxon>
        <taxon>Bacillales</taxon>
        <taxon>Bacillaceae</taxon>
        <taxon>Oceanobacillus</taxon>
    </lineage>
</organism>
<reference evidence="2" key="1">
    <citation type="submission" date="2017-11" db="EMBL/GenBank/DDBJ databases">
        <authorList>
            <person name="Zhu W."/>
        </authorList>
    </citation>
    <scope>NUCLEOTIDE SEQUENCE [LARGE SCALE GENOMIC DNA]</scope>
    <source>
        <strain evidence="2">CAU 1183</strain>
    </source>
</reference>
<dbReference type="EMBL" id="PIOC01000019">
    <property type="protein sequence ID" value="RDW17488.1"/>
    <property type="molecule type" value="Genomic_DNA"/>
</dbReference>
<gene>
    <name evidence="1" type="ORF">CWR48_13260</name>
</gene>
<dbReference type="Pfam" id="PF08863">
    <property type="entry name" value="YolD"/>
    <property type="match status" value="1"/>
</dbReference>
<evidence type="ECO:0000313" key="1">
    <source>
        <dbReference type="EMBL" id="RDW17488.1"/>
    </source>
</evidence>
<keyword evidence="2" id="KW-1185">Reference proteome</keyword>
<sequence length="109" mass="13185">MSKVNDRGTIKWTAMMMPEHIQMINDYWDSMDNKIKPILDEQQLEEIGIKLHEVISKNLEVEIKYYGDHDYLIIKDKIYSVNYNDKFLKMNDFERTKIDFHDILDIQIE</sequence>
<dbReference type="PANTHER" id="PTHR40051">
    <property type="entry name" value="IG HYPOTHETICAL 15966"/>
    <property type="match status" value="1"/>
</dbReference>
<dbReference type="InterPro" id="IPR014962">
    <property type="entry name" value="YolD"/>
</dbReference>
<name>A0A3D8PQG2_9BACI</name>
<proteinExistence type="predicted"/>